<dbReference type="InterPro" id="IPR050491">
    <property type="entry name" value="AmpC-like"/>
</dbReference>
<evidence type="ECO:0000313" key="4">
    <source>
        <dbReference type="Proteomes" id="UP001155128"/>
    </source>
</evidence>
<evidence type="ECO:0000313" key="3">
    <source>
        <dbReference type="EMBL" id="MCM8557333.1"/>
    </source>
</evidence>
<feature type="chain" id="PRO_5040993272" evidence="1">
    <location>
        <begin position="26"/>
        <end position="661"/>
    </location>
</feature>
<protein>
    <submittedName>
        <fullName evidence="3">Beta-lactamase family protein</fullName>
    </submittedName>
</protein>
<proteinExistence type="predicted"/>
<sequence>MTSKRLAFLTLLAASTAPIAMPAAAQDAIAPVAVEESAQVTPRGVAYVIPDDWTLEIVDGRYVFTLPEGDTVLNYLEIEGAEDGEAAIAAAWAIVDPDFALEPVQSAEQPANGGWDGALVKTYAFPPAEQRVAQAAALQKDGEWSVIIAKVFIPTASRRGSQLAEWNQGLKPTDYEEQSLVENEMAAMDAELFGEWTDFIVDAMDKLEVPGAAVAVIEDGVVKYQAGLGVKDLETGEPVDTDTLFMVGSNTKGMTTLLIGTMAEDGLVDYDAPVQQYMPDFRLGDEETSKEVLVKHLICACTGLPRNDYEWIFSQTEEQPASNTFAILSQTQPTTEFGELFQYNNIIASAAGYVAGAILHPEMEVGAAYDLAMEERVFGPLGMGNVHFAIDDVLADGNFAAPHGFNREGVAGREPLDPNRTLLPVRPAGALWASIEDFADYVRNEQTAGLDAAGNRIMPAEAVLARRAPQVKMGADSAYGMGVMMGDEGGLKTTFHGGSTFGYQSNYLVIPERNVAIIMLTNASHGTGLIAESFDRFFELAFDADEDAADDVDRSVERRKEDLPKFWEDLAIPPAAEAAAVLADRYSNDVLGELTVDRDGERVFFNLPTMRVELATKEEDDGSTSFVVIAPGFVRGLGYQLVDGTLVLRDAQHEYVYEPAK</sequence>
<dbReference type="EMBL" id="JAMSHT010000001">
    <property type="protein sequence ID" value="MCM8557333.1"/>
    <property type="molecule type" value="Genomic_DNA"/>
</dbReference>
<dbReference type="RefSeq" id="WP_252113309.1">
    <property type="nucleotide sequence ID" value="NZ_JAMSHT010000001.1"/>
</dbReference>
<dbReference type="PANTHER" id="PTHR46825">
    <property type="entry name" value="D-ALANYL-D-ALANINE-CARBOXYPEPTIDASE/ENDOPEPTIDASE AMPH"/>
    <property type="match status" value="1"/>
</dbReference>
<dbReference type="Pfam" id="PF00144">
    <property type="entry name" value="Beta-lactamase"/>
    <property type="match status" value="1"/>
</dbReference>
<dbReference type="PANTHER" id="PTHR46825:SF15">
    <property type="entry name" value="BETA-LACTAMASE-RELATED DOMAIN-CONTAINING PROTEIN"/>
    <property type="match status" value="1"/>
</dbReference>
<reference evidence="3" key="1">
    <citation type="submission" date="2022-06" db="EMBL/GenBank/DDBJ databases">
        <title>Sphingomicrobium sedimins sp. nov., a marine bacterium isolated from tidal flat.</title>
        <authorList>
            <person name="Kim C.-H."/>
            <person name="Yoo Y."/>
            <person name="Kim J.-J."/>
        </authorList>
    </citation>
    <scope>NUCLEOTIDE SEQUENCE</scope>
    <source>
        <strain evidence="3">GRR-S6-50</strain>
    </source>
</reference>
<comment type="caution">
    <text evidence="3">The sequence shown here is derived from an EMBL/GenBank/DDBJ whole genome shotgun (WGS) entry which is preliminary data.</text>
</comment>
<evidence type="ECO:0000256" key="1">
    <source>
        <dbReference type="SAM" id="SignalP"/>
    </source>
</evidence>
<dbReference type="InterPro" id="IPR012338">
    <property type="entry name" value="Beta-lactam/transpept-like"/>
</dbReference>
<keyword evidence="1" id="KW-0732">Signal</keyword>
<organism evidence="3 4">
    <name type="scientific">Sphingomicrobium sediminis</name>
    <dbReference type="NCBI Taxonomy" id="2950949"/>
    <lineage>
        <taxon>Bacteria</taxon>
        <taxon>Pseudomonadati</taxon>
        <taxon>Pseudomonadota</taxon>
        <taxon>Alphaproteobacteria</taxon>
        <taxon>Sphingomonadales</taxon>
        <taxon>Sphingomonadaceae</taxon>
        <taxon>Sphingomicrobium</taxon>
    </lineage>
</organism>
<keyword evidence="4" id="KW-1185">Reference proteome</keyword>
<dbReference type="InterPro" id="IPR001466">
    <property type="entry name" value="Beta-lactam-related"/>
</dbReference>
<feature type="signal peptide" evidence="1">
    <location>
        <begin position="1"/>
        <end position="25"/>
    </location>
</feature>
<evidence type="ECO:0000259" key="2">
    <source>
        <dbReference type="Pfam" id="PF00144"/>
    </source>
</evidence>
<dbReference type="Gene3D" id="3.40.710.10">
    <property type="entry name" value="DD-peptidase/beta-lactamase superfamily"/>
    <property type="match status" value="1"/>
</dbReference>
<gene>
    <name evidence="3" type="ORF">NDO55_05805</name>
</gene>
<feature type="domain" description="Beta-lactamase-related" evidence="2">
    <location>
        <begin position="198"/>
        <end position="526"/>
    </location>
</feature>
<dbReference type="SUPFAM" id="SSF56601">
    <property type="entry name" value="beta-lactamase/transpeptidase-like"/>
    <property type="match status" value="1"/>
</dbReference>
<dbReference type="AlphaFoldDB" id="A0A9X2J1J5"/>
<dbReference type="Proteomes" id="UP001155128">
    <property type="component" value="Unassembled WGS sequence"/>
</dbReference>
<name>A0A9X2J1J5_9SPHN</name>
<accession>A0A9X2J1J5</accession>